<dbReference type="AlphaFoldDB" id="A0AAD5DAQ7"/>
<evidence type="ECO:0000256" key="13">
    <source>
        <dbReference type="ARBA" id="ARBA00023180"/>
    </source>
</evidence>
<keyword evidence="6" id="KW-0677">Repeat</keyword>
<keyword evidence="2" id="KW-0723">Serine/threonine-protein kinase</keyword>
<evidence type="ECO:0000256" key="11">
    <source>
        <dbReference type="ARBA" id="ARBA00023136"/>
    </source>
</evidence>
<sequence>MTPIGRLEKNCSGKQGARVLAASCNVRFEIYEFLQFKDEGLTSNSGKKKSSSKIVAAIVAIVVSLVVIVAVWYFLVVKKQRRTITSSDLKDESDETAMISEQSLQYDLGTIEEATTNFSSENKIGEGGFGEVYKVRIFSLLAGTLSCGLKIAVKRLSKSSGQGLLEFKNEVSLLAKLQHRNLVRLLGFCLNAEEKILIYEYVANHSLDFFLFG</sequence>
<evidence type="ECO:0000256" key="1">
    <source>
        <dbReference type="ARBA" id="ARBA00004167"/>
    </source>
</evidence>
<dbReference type="GO" id="GO:0005886">
    <property type="term" value="C:plasma membrane"/>
    <property type="evidence" value="ECO:0007669"/>
    <property type="project" value="TreeGrafter"/>
</dbReference>
<comment type="caution">
    <text evidence="17">The sequence shown here is derived from an EMBL/GenBank/DDBJ whole genome shotgun (WGS) entry which is preliminary data.</text>
</comment>
<gene>
    <name evidence="17" type="ORF">M8C21_004513</name>
</gene>
<keyword evidence="8" id="KW-0418">Kinase</keyword>
<evidence type="ECO:0000256" key="7">
    <source>
        <dbReference type="ARBA" id="ARBA00022741"/>
    </source>
</evidence>
<dbReference type="PANTHER" id="PTHR27002">
    <property type="entry name" value="RECEPTOR-LIKE SERINE/THREONINE-PROTEIN KINASE SD1-8"/>
    <property type="match status" value="1"/>
</dbReference>
<keyword evidence="10 15" id="KW-1133">Transmembrane helix</keyword>
<evidence type="ECO:0000256" key="15">
    <source>
        <dbReference type="SAM" id="Phobius"/>
    </source>
</evidence>
<dbReference type="InterPro" id="IPR011009">
    <property type="entry name" value="Kinase-like_dom_sf"/>
</dbReference>
<evidence type="ECO:0000313" key="18">
    <source>
        <dbReference type="Proteomes" id="UP001206925"/>
    </source>
</evidence>
<feature type="binding site" evidence="14">
    <location>
        <position position="154"/>
    </location>
    <ligand>
        <name>ATP</name>
        <dbReference type="ChEBI" id="CHEBI:30616"/>
    </ligand>
</feature>
<dbReference type="EMBL" id="JAMZMK010002744">
    <property type="protein sequence ID" value="KAI7754685.1"/>
    <property type="molecule type" value="Genomic_DNA"/>
</dbReference>
<feature type="domain" description="Protein kinase" evidence="16">
    <location>
        <begin position="118"/>
        <end position="213"/>
    </location>
</feature>
<protein>
    <recommendedName>
        <fullName evidence="16">Protein kinase domain-containing protein</fullName>
    </recommendedName>
</protein>
<keyword evidence="4 15" id="KW-0812">Transmembrane</keyword>
<dbReference type="GO" id="GO:0004674">
    <property type="term" value="F:protein serine/threonine kinase activity"/>
    <property type="evidence" value="ECO:0007669"/>
    <property type="project" value="UniProtKB-KW"/>
</dbReference>
<dbReference type="InterPro" id="IPR038408">
    <property type="entry name" value="GNK2_sf"/>
</dbReference>
<keyword evidence="7 14" id="KW-0547">Nucleotide-binding</keyword>
<comment type="subcellular location">
    <subcellularLocation>
        <location evidence="1">Membrane</location>
        <topology evidence="1">Single-pass membrane protein</topology>
    </subcellularLocation>
</comment>
<evidence type="ECO:0000256" key="4">
    <source>
        <dbReference type="ARBA" id="ARBA00022692"/>
    </source>
</evidence>
<proteinExistence type="predicted"/>
<dbReference type="PANTHER" id="PTHR27002:SF1050">
    <property type="entry name" value="CYSTEINE-RICH RECEPTOR-LIKE PROTEIN KINASE 5"/>
    <property type="match status" value="1"/>
</dbReference>
<dbReference type="PROSITE" id="PS50011">
    <property type="entry name" value="PROTEIN_KINASE_DOM"/>
    <property type="match status" value="1"/>
</dbReference>
<evidence type="ECO:0000256" key="10">
    <source>
        <dbReference type="ARBA" id="ARBA00022989"/>
    </source>
</evidence>
<keyword evidence="18" id="KW-1185">Reference proteome</keyword>
<dbReference type="FunFam" id="3.30.200.20:FF:000142">
    <property type="entry name" value="Cysteine-rich receptor-like protein kinase 10"/>
    <property type="match status" value="1"/>
</dbReference>
<dbReference type="InterPro" id="IPR001245">
    <property type="entry name" value="Ser-Thr/Tyr_kinase_cat_dom"/>
</dbReference>
<dbReference type="Proteomes" id="UP001206925">
    <property type="component" value="Unassembled WGS sequence"/>
</dbReference>
<evidence type="ECO:0000256" key="6">
    <source>
        <dbReference type="ARBA" id="ARBA00022737"/>
    </source>
</evidence>
<evidence type="ECO:0000256" key="8">
    <source>
        <dbReference type="ARBA" id="ARBA00022777"/>
    </source>
</evidence>
<dbReference type="GO" id="GO:0005524">
    <property type="term" value="F:ATP binding"/>
    <property type="evidence" value="ECO:0007669"/>
    <property type="project" value="UniProtKB-UniRule"/>
</dbReference>
<dbReference type="Gene3D" id="3.30.200.20">
    <property type="entry name" value="Phosphorylase Kinase, domain 1"/>
    <property type="match status" value="1"/>
</dbReference>
<evidence type="ECO:0000256" key="3">
    <source>
        <dbReference type="ARBA" id="ARBA00022679"/>
    </source>
</evidence>
<keyword evidence="5" id="KW-0732">Signal</keyword>
<keyword evidence="3" id="KW-0808">Transferase</keyword>
<keyword evidence="13" id="KW-0325">Glycoprotein</keyword>
<evidence type="ECO:0000256" key="9">
    <source>
        <dbReference type="ARBA" id="ARBA00022840"/>
    </source>
</evidence>
<name>A0AAD5DAQ7_AMBAR</name>
<evidence type="ECO:0000259" key="16">
    <source>
        <dbReference type="PROSITE" id="PS50011"/>
    </source>
</evidence>
<organism evidence="17 18">
    <name type="scientific">Ambrosia artemisiifolia</name>
    <name type="common">Common ragweed</name>
    <dbReference type="NCBI Taxonomy" id="4212"/>
    <lineage>
        <taxon>Eukaryota</taxon>
        <taxon>Viridiplantae</taxon>
        <taxon>Streptophyta</taxon>
        <taxon>Embryophyta</taxon>
        <taxon>Tracheophyta</taxon>
        <taxon>Spermatophyta</taxon>
        <taxon>Magnoliopsida</taxon>
        <taxon>eudicotyledons</taxon>
        <taxon>Gunneridae</taxon>
        <taxon>Pentapetalae</taxon>
        <taxon>asterids</taxon>
        <taxon>campanulids</taxon>
        <taxon>Asterales</taxon>
        <taxon>Asteraceae</taxon>
        <taxon>Asteroideae</taxon>
        <taxon>Heliantheae alliance</taxon>
        <taxon>Heliantheae</taxon>
        <taxon>Ambrosia</taxon>
    </lineage>
</organism>
<reference evidence="17" key="1">
    <citation type="submission" date="2022-06" db="EMBL/GenBank/DDBJ databases">
        <title>Uncovering the hologenomic basis of an extraordinary plant invasion.</title>
        <authorList>
            <person name="Bieker V.C."/>
            <person name="Martin M.D."/>
            <person name="Gilbert T."/>
            <person name="Hodgins K."/>
            <person name="Battlay P."/>
            <person name="Petersen B."/>
            <person name="Wilson J."/>
        </authorList>
    </citation>
    <scope>NUCLEOTIDE SEQUENCE</scope>
    <source>
        <strain evidence="17">AA19_3_7</strain>
        <tissue evidence="17">Leaf</tissue>
    </source>
</reference>
<keyword evidence="11 15" id="KW-0472">Membrane</keyword>
<dbReference type="PROSITE" id="PS00107">
    <property type="entry name" value="PROTEIN_KINASE_ATP"/>
    <property type="match status" value="1"/>
</dbReference>
<feature type="transmembrane region" description="Helical" evidence="15">
    <location>
        <begin position="54"/>
        <end position="75"/>
    </location>
</feature>
<dbReference type="InterPro" id="IPR017441">
    <property type="entry name" value="Protein_kinase_ATP_BS"/>
</dbReference>
<dbReference type="Gene3D" id="3.30.430.20">
    <property type="entry name" value="Gnk2 domain, C-X8-C-X2-C motif"/>
    <property type="match status" value="1"/>
</dbReference>
<dbReference type="Pfam" id="PF07714">
    <property type="entry name" value="PK_Tyr_Ser-Thr"/>
    <property type="match status" value="1"/>
</dbReference>
<evidence type="ECO:0000313" key="17">
    <source>
        <dbReference type="EMBL" id="KAI7754685.1"/>
    </source>
</evidence>
<evidence type="ECO:0000256" key="5">
    <source>
        <dbReference type="ARBA" id="ARBA00022729"/>
    </source>
</evidence>
<keyword evidence="12" id="KW-0675">Receptor</keyword>
<dbReference type="SUPFAM" id="SSF56112">
    <property type="entry name" value="Protein kinase-like (PK-like)"/>
    <property type="match status" value="1"/>
</dbReference>
<keyword evidence="9 14" id="KW-0067">ATP-binding</keyword>
<evidence type="ECO:0000256" key="12">
    <source>
        <dbReference type="ARBA" id="ARBA00023170"/>
    </source>
</evidence>
<evidence type="ECO:0000256" key="2">
    <source>
        <dbReference type="ARBA" id="ARBA00022527"/>
    </source>
</evidence>
<dbReference type="InterPro" id="IPR000719">
    <property type="entry name" value="Prot_kinase_dom"/>
</dbReference>
<evidence type="ECO:0000256" key="14">
    <source>
        <dbReference type="PROSITE-ProRule" id="PRU10141"/>
    </source>
</evidence>
<accession>A0AAD5DAQ7</accession>